<sequence>MFLPGDGHCPLFDTFRLDQKPTLTHIAYTVSDQSHTSPPVSLAEAVHSAEGVNVRRQRGDNPATVKGMLKSDSLRDTTTRLLLDDGMRDAQDAYGHEIMDFLNCKPAFEAIERDDGMVLLSGGPQMYFDSFRRWPVQTRKAMRFVRGRVLDVGSGAG</sequence>
<accession>A0A382LXS3</accession>
<proteinExistence type="predicted"/>
<name>A0A382LXS3_9ZZZZ</name>
<dbReference type="AlphaFoldDB" id="A0A382LXS3"/>
<feature type="non-terminal residue" evidence="1">
    <location>
        <position position="157"/>
    </location>
</feature>
<gene>
    <name evidence="1" type="ORF">METZ01_LOCUS294152</name>
</gene>
<reference evidence="1" key="1">
    <citation type="submission" date="2018-05" db="EMBL/GenBank/DDBJ databases">
        <authorList>
            <person name="Lanie J.A."/>
            <person name="Ng W.-L."/>
            <person name="Kazmierczak K.M."/>
            <person name="Andrzejewski T.M."/>
            <person name="Davidsen T.M."/>
            <person name="Wayne K.J."/>
            <person name="Tettelin H."/>
            <person name="Glass J.I."/>
            <person name="Rusch D."/>
            <person name="Podicherti R."/>
            <person name="Tsui H.-C.T."/>
            <person name="Winkler M.E."/>
        </authorList>
    </citation>
    <scope>NUCLEOTIDE SEQUENCE</scope>
</reference>
<evidence type="ECO:0000313" key="1">
    <source>
        <dbReference type="EMBL" id="SVC41298.1"/>
    </source>
</evidence>
<organism evidence="1">
    <name type="scientific">marine metagenome</name>
    <dbReference type="NCBI Taxonomy" id="408172"/>
    <lineage>
        <taxon>unclassified sequences</taxon>
        <taxon>metagenomes</taxon>
        <taxon>ecological metagenomes</taxon>
    </lineage>
</organism>
<dbReference type="EMBL" id="UINC01089863">
    <property type="protein sequence ID" value="SVC41298.1"/>
    <property type="molecule type" value="Genomic_DNA"/>
</dbReference>
<protein>
    <submittedName>
        <fullName evidence="1">Uncharacterized protein</fullName>
    </submittedName>
</protein>